<comment type="caution">
    <text evidence="1">The sequence shown here is derived from an EMBL/GenBank/DDBJ whole genome shotgun (WGS) entry which is preliminary data.</text>
</comment>
<dbReference type="EMBL" id="JANBPG010000420">
    <property type="protein sequence ID" value="KAJ1896671.1"/>
    <property type="molecule type" value="Genomic_DNA"/>
</dbReference>
<evidence type="ECO:0000313" key="1">
    <source>
        <dbReference type="EMBL" id="KAJ1896671.1"/>
    </source>
</evidence>
<keyword evidence="2" id="KW-1185">Reference proteome</keyword>
<accession>A0ACC1IIM3</accession>
<organism evidence="1 2">
    <name type="scientific">Kickxella alabastrina</name>
    <dbReference type="NCBI Taxonomy" id="61397"/>
    <lineage>
        <taxon>Eukaryota</taxon>
        <taxon>Fungi</taxon>
        <taxon>Fungi incertae sedis</taxon>
        <taxon>Zoopagomycota</taxon>
        <taxon>Kickxellomycotina</taxon>
        <taxon>Kickxellomycetes</taxon>
        <taxon>Kickxellales</taxon>
        <taxon>Kickxellaceae</taxon>
        <taxon>Kickxella</taxon>
    </lineage>
</organism>
<protein>
    <submittedName>
        <fullName evidence="1">Uncharacterized protein</fullName>
    </submittedName>
</protein>
<dbReference type="Proteomes" id="UP001150581">
    <property type="component" value="Unassembled WGS sequence"/>
</dbReference>
<name>A0ACC1IIM3_9FUNG</name>
<proteinExistence type="predicted"/>
<gene>
    <name evidence="1" type="ORF">LPJ66_003852</name>
</gene>
<evidence type="ECO:0000313" key="2">
    <source>
        <dbReference type="Proteomes" id="UP001150581"/>
    </source>
</evidence>
<sequence length="853" mass="90698">MHVHVQCAAWIPTVDTSHIPFTTIVPKLISLKGKRCYFCGSPYGYQVLCTHGKGDKACINTYHPMCGMRYEFLKVPTVYNIKYTDFLCPRHASSSASAVKRKRDSEGEDEPAAKIATRRQSALSFIGSRNGKNEVAETEKSATLGPTREATASVSEAPLQTPAEKLGGPSAKGDTVSSERHLPLRRSSRLSADQSEGKNNDDTARTAELLSKRSRRNVVGLNPKLPSQAIRPSRRSARVTMLLRGRGREMARPEYHHRTLDKVKSGLGPEWSNSSSGDGINSRDDDNSGDGGNNDYSSDDSDDELRFDSVSRLNSPEQFGNMDAGKMVIDNQEDTLLESGRIGGVQVTGTSSAPTLASNSAPAPAPASTAITANGSADNFAGEHHWAVGSCRSNSTPADDSTASEDGSLPSVNSAPQANLCASSVPTTLPVPTLSRSASPNQMDMNPNPKKSAAQGKRAIIRVRPFVYCANSPRVGPSQSDLPLSAGCRPFPPTSSAVEMLQKVIDGPIRLPEEQVVMIKETHEMLRNQNELLNTVHNILKNMSTNPPQQAQQIRQMQLAQQTQQALSAISSLSALVSNNLNTTSDDNVPPLSIVNSATVVQGSVNGPAGSGMLPRPPPQTINSAAGAMSDQVHPSPTHTLPEPNQAHTGNALDRGAVPDFNAPMPPANRVRLLLPKHIAGMPTGNSFLTNPTSPNGLAAQPVTRSRVVNSPTPNVSAVNGPTTRRSVSNGPATSSSAAKSPATPAATISSVPSATLAKQNPTRETDELGEMKDNVIYLIRSVNVPQLLSDILSRADTPATAASAGSAGGRMLSPQLRVMLAELRRIGVISRDNVDEHLKVIVNSLRAARLNK</sequence>
<reference evidence="1" key="1">
    <citation type="submission" date="2022-07" db="EMBL/GenBank/DDBJ databases">
        <title>Phylogenomic reconstructions and comparative analyses of Kickxellomycotina fungi.</title>
        <authorList>
            <person name="Reynolds N.K."/>
            <person name="Stajich J.E."/>
            <person name="Barry K."/>
            <person name="Grigoriev I.V."/>
            <person name="Crous P."/>
            <person name="Smith M.E."/>
        </authorList>
    </citation>
    <scope>NUCLEOTIDE SEQUENCE</scope>
    <source>
        <strain evidence="1">Benny 63K</strain>
    </source>
</reference>